<dbReference type="Proteomes" id="UP001202248">
    <property type="component" value="Unassembled WGS sequence"/>
</dbReference>
<protein>
    <submittedName>
        <fullName evidence="3">S41 family peptidase</fullName>
    </submittedName>
</protein>
<dbReference type="InterPro" id="IPR029045">
    <property type="entry name" value="ClpP/crotonase-like_dom_sf"/>
</dbReference>
<dbReference type="InterPro" id="IPR005151">
    <property type="entry name" value="Tail-specific_protease"/>
</dbReference>
<evidence type="ECO:0000259" key="1">
    <source>
        <dbReference type="Pfam" id="PF03572"/>
    </source>
</evidence>
<evidence type="ECO:0000313" key="4">
    <source>
        <dbReference type="Proteomes" id="UP001202248"/>
    </source>
</evidence>
<dbReference type="PANTHER" id="PTHR32060">
    <property type="entry name" value="TAIL-SPECIFIC PROTEASE"/>
    <property type="match status" value="1"/>
</dbReference>
<reference evidence="3 4" key="1">
    <citation type="submission" date="2022-02" db="EMBL/GenBank/DDBJ databases">
        <authorList>
            <person name="Min J."/>
        </authorList>
    </citation>
    <scope>NUCLEOTIDE SEQUENCE [LARGE SCALE GENOMIC DNA]</scope>
    <source>
        <strain evidence="3 4">GR10-1</strain>
    </source>
</reference>
<dbReference type="RefSeq" id="WP_240826411.1">
    <property type="nucleotide sequence ID" value="NZ_JAKWBL010000001.1"/>
</dbReference>
<name>A0ABS9SF70_9BACT</name>
<dbReference type="Gene3D" id="3.30.750.170">
    <property type="match status" value="1"/>
</dbReference>
<dbReference type="SUPFAM" id="SSF52096">
    <property type="entry name" value="ClpP/crotonase"/>
    <property type="match status" value="1"/>
</dbReference>
<sequence length="513" mass="57808">MNKSITLLLISATLLFASCDRDDDDIIHNDESLVSQFVYDGMSTYYLWADGMKDKKPTADSARNPAVYFKSLLNPLDARQGWSWITDDVDALMNGFAGTPKDYGWGLGLYYISETSNDIVALVNYVYPNTPAAQAGIVRGNVINKINGTTLNDDNYRDLLFSVNTINATVYDQNFANPRNISMTPVTIQTNPVFFETVFKDEPEYGGKKIGYLFYTEFIGNYNNKLYEAFQKFRSDGITDLIIDLRYNPGGDGDAAVYLASLFAPRSVVESKSVFSILNYNSFVNKVFDDGDISRKDHFINSGTENPLNVNLNLNTVYIIATGNSYSASEYLTFCLKPYMKVIHIGSNTGGKFTGSWTIHAFNNYRQNDYNRAVPVYDESDLTNSEKSLLQNWAMQPIVLKYSDKNNNDFENPGYLAPDYPVTSIEHNPSEWKPIGDTDDYLLNKAISLITGMSAQAKVQRNAKRSVYAFKNAELFSPHTERLKRAVLFTPPQQKEGVQKLLMKSMDRNISND</sequence>
<proteinExistence type="predicted"/>
<feature type="domain" description="Tail specific protease" evidence="1">
    <location>
        <begin position="209"/>
        <end position="363"/>
    </location>
</feature>
<dbReference type="Pfam" id="PF18294">
    <property type="entry name" value="Pept_S41_N"/>
    <property type="match status" value="1"/>
</dbReference>
<dbReference type="Gene3D" id="2.30.42.10">
    <property type="match status" value="1"/>
</dbReference>
<dbReference type="PANTHER" id="PTHR32060:SF30">
    <property type="entry name" value="CARBOXY-TERMINAL PROCESSING PROTEASE CTPA"/>
    <property type="match status" value="1"/>
</dbReference>
<comment type="caution">
    <text evidence="3">The sequence shown here is derived from an EMBL/GenBank/DDBJ whole genome shotgun (WGS) entry which is preliminary data.</text>
</comment>
<dbReference type="SUPFAM" id="SSF50156">
    <property type="entry name" value="PDZ domain-like"/>
    <property type="match status" value="1"/>
</dbReference>
<accession>A0ABS9SF70</accession>
<dbReference type="Gene3D" id="3.90.226.10">
    <property type="entry name" value="2-enoyl-CoA Hydratase, Chain A, domain 1"/>
    <property type="match status" value="1"/>
</dbReference>
<keyword evidence="4" id="KW-1185">Reference proteome</keyword>
<dbReference type="InterPro" id="IPR036034">
    <property type="entry name" value="PDZ_sf"/>
</dbReference>
<evidence type="ECO:0000259" key="2">
    <source>
        <dbReference type="Pfam" id="PF18294"/>
    </source>
</evidence>
<gene>
    <name evidence="3" type="ORF">MKP09_03235</name>
</gene>
<dbReference type="Pfam" id="PF03572">
    <property type="entry name" value="Peptidase_S41"/>
    <property type="match status" value="1"/>
</dbReference>
<feature type="domain" description="Peptidase S41 N-terminal" evidence="2">
    <location>
        <begin position="35"/>
        <end position="84"/>
    </location>
</feature>
<dbReference type="InterPro" id="IPR041613">
    <property type="entry name" value="Pept_S41_N"/>
</dbReference>
<dbReference type="PROSITE" id="PS51257">
    <property type="entry name" value="PROKAR_LIPOPROTEIN"/>
    <property type="match status" value="1"/>
</dbReference>
<dbReference type="EMBL" id="JAKWBL010000001">
    <property type="protein sequence ID" value="MCH5597000.1"/>
    <property type="molecule type" value="Genomic_DNA"/>
</dbReference>
<organism evidence="3 4">
    <name type="scientific">Niabella ginsengisoli</name>
    <dbReference type="NCBI Taxonomy" id="522298"/>
    <lineage>
        <taxon>Bacteria</taxon>
        <taxon>Pseudomonadati</taxon>
        <taxon>Bacteroidota</taxon>
        <taxon>Chitinophagia</taxon>
        <taxon>Chitinophagales</taxon>
        <taxon>Chitinophagaceae</taxon>
        <taxon>Niabella</taxon>
    </lineage>
</organism>
<evidence type="ECO:0000313" key="3">
    <source>
        <dbReference type="EMBL" id="MCH5597000.1"/>
    </source>
</evidence>